<dbReference type="OrthoDB" id="789223at2"/>
<keyword evidence="3" id="KW-1185">Reference proteome</keyword>
<gene>
    <name evidence="2" type="ORF">C8N34_1328</name>
</gene>
<name>A0A2T6ABG2_9RHOB</name>
<feature type="domain" description="DUF4365" evidence="1">
    <location>
        <begin position="13"/>
        <end position="119"/>
    </location>
</feature>
<dbReference type="RefSeq" id="WP_108130845.1">
    <property type="nucleotide sequence ID" value="NZ_QBKP01000032.1"/>
</dbReference>
<comment type="caution">
    <text evidence="2">The sequence shown here is derived from an EMBL/GenBank/DDBJ whole genome shotgun (WGS) entry which is preliminary data.</text>
</comment>
<evidence type="ECO:0000313" key="2">
    <source>
        <dbReference type="EMBL" id="PTX41150.1"/>
    </source>
</evidence>
<accession>A0A2T6ABG2</accession>
<reference evidence="2 3" key="1">
    <citation type="submission" date="2018-04" db="EMBL/GenBank/DDBJ databases">
        <title>Genomic Encyclopedia of Archaeal and Bacterial Type Strains, Phase II (KMG-II): from individual species to whole genera.</title>
        <authorList>
            <person name="Goeker M."/>
        </authorList>
    </citation>
    <scope>NUCLEOTIDE SEQUENCE [LARGE SCALE GENOMIC DNA]</scope>
    <source>
        <strain evidence="2 3">DSM 21823</strain>
    </source>
</reference>
<dbReference type="Pfam" id="PF14280">
    <property type="entry name" value="DUF4365"/>
    <property type="match status" value="1"/>
</dbReference>
<dbReference type="InterPro" id="IPR025375">
    <property type="entry name" value="DUF4365"/>
</dbReference>
<evidence type="ECO:0000259" key="1">
    <source>
        <dbReference type="Pfam" id="PF14280"/>
    </source>
</evidence>
<proteinExistence type="predicted"/>
<organism evidence="2 3">
    <name type="scientific">Gemmobacter caeni</name>
    <dbReference type="NCBI Taxonomy" id="589035"/>
    <lineage>
        <taxon>Bacteria</taxon>
        <taxon>Pseudomonadati</taxon>
        <taxon>Pseudomonadota</taxon>
        <taxon>Alphaproteobacteria</taxon>
        <taxon>Rhodobacterales</taxon>
        <taxon>Paracoccaceae</taxon>
        <taxon>Gemmobacter</taxon>
    </lineage>
</organism>
<dbReference type="EMBL" id="QBKP01000032">
    <property type="protein sequence ID" value="PTX41150.1"/>
    <property type="molecule type" value="Genomic_DNA"/>
</dbReference>
<dbReference type="AlphaFoldDB" id="A0A2T6ABG2"/>
<protein>
    <submittedName>
        <fullName evidence="2">Uncharacterized protein DUF4365</fullName>
    </submittedName>
</protein>
<sequence length="446" mass="50743">MKTVTDNQMTGERGETLIKAEFLKIGLVYHSFGRLESGTDGMVELRDPGTGATSSRFVAVQAKTRLRGRYTAETEASFQYRLDEKDLHGWAQANLPVIIVLYRIEDGSNYWKSIKDHARDDPRLLIFDKKLDVLSSAAVDTIASLMIDKATPGVWVPPLNGGEDAILNMFRVKLPQEIFVAVPTYPNGRQAAAVMVEKDDARFDWSMRGNRFISLHDPRGQSTEAIVDPETVEAIEIELIAESTDDDDYNDMAHLLRKCLERQFSEQLMFGKHKDTNLLAFRPVNICQPLDYAYRSAANATKARVVAVKMRTDEPDRVSYVRHHAFHPKFDRIGRDWYLLVEPTYFFTYDGFRWHQRPEALLTGKKRLETNAAVWGQILMWQHLLCQSTEPKVLDLFSDTARSEQGPLIFERAPVVRLPVATPEAAWKRTDPTAALFEDPDQGGMF</sequence>
<evidence type="ECO:0000313" key="3">
    <source>
        <dbReference type="Proteomes" id="UP000244224"/>
    </source>
</evidence>
<dbReference type="Proteomes" id="UP000244224">
    <property type="component" value="Unassembled WGS sequence"/>
</dbReference>